<dbReference type="AlphaFoldDB" id="A0A4Q9NGH8"/>
<feature type="compositionally biased region" description="Polar residues" evidence="1">
    <location>
        <begin position="384"/>
        <end position="394"/>
    </location>
</feature>
<reference evidence="3 4" key="1">
    <citation type="submission" date="2019-01" db="EMBL/GenBank/DDBJ databases">
        <title>Draft genome sequences of three monokaryotic isolates of the white-rot basidiomycete fungus Dichomitus squalens.</title>
        <authorList>
            <consortium name="DOE Joint Genome Institute"/>
            <person name="Lopez S.C."/>
            <person name="Andreopoulos B."/>
            <person name="Pangilinan J."/>
            <person name="Lipzen A."/>
            <person name="Riley R."/>
            <person name="Ahrendt S."/>
            <person name="Ng V."/>
            <person name="Barry K."/>
            <person name="Daum C."/>
            <person name="Grigoriev I.V."/>
            <person name="Hilden K.S."/>
            <person name="Makela M.R."/>
            <person name="de Vries R.P."/>
        </authorList>
    </citation>
    <scope>NUCLEOTIDE SEQUENCE [LARGE SCALE GENOMIC DNA]</scope>
    <source>
        <strain evidence="3 4">CBS 464.89</strain>
    </source>
</reference>
<organism evidence="3 4">
    <name type="scientific">Dichomitus squalens</name>
    <dbReference type="NCBI Taxonomy" id="114155"/>
    <lineage>
        <taxon>Eukaryota</taxon>
        <taxon>Fungi</taxon>
        <taxon>Dikarya</taxon>
        <taxon>Basidiomycota</taxon>
        <taxon>Agaricomycotina</taxon>
        <taxon>Agaricomycetes</taxon>
        <taxon>Polyporales</taxon>
        <taxon>Polyporaceae</taxon>
        <taxon>Dichomitus</taxon>
    </lineage>
</organism>
<gene>
    <name evidence="3" type="ORF">BD310DRAFT_881659</name>
</gene>
<dbReference type="EMBL" id="ML145143">
    <property type="protein sequence ID" value="TBU56971.1"/>
    <property type="molecule type" value="Genomic_DNA"/>
</dbReference>
<dbReference type="InterPro" id="IPR040976">
    <property type="entry name" value="Pkinase_fungal"/>
</dbReference>
<dbReference type="Pfam" id="PF17667">
    <property type="entry name" value="Pkinase_fungal"/>
    <property type="match status" value="1"/>
</dbReference>
<accession>A0A4Q9NGH8</accession>
<feature type="compositionally biased region" description="Basic residues" evidence="1">
    <location>
        <begin position="777"/>
        <end position="788"/>
    </location>
</feature>
<sequence>MTTSAVLLSAEEFYHEFLPRPRDYPGRSTAERNPFDALQNANKMNEKELSELIEAAVNGNGLVAGSTASRYHLPPDCEYENGTQLSTALFRTGALPTAEHPHWANQSVPIHVQTHRTGIDPFDAAAPQDDYGALKRSRTRVLDRISDIAEILFAAQQRVSFFILFFVGRRFRVLRWDRAGVVGTHAIDYYDYPHILCDFLWRIGQLDESGLGFDPSATRILPGDIDFTRMDFASLETDTDMNDTERPLHESEVREHPVFEYVRSLFRTSLSDGWPRYKLQVSDGKRSRAYLVGKPTFRSPEVLGRGTRGYVAYECDTGRFVWLKDVWRASYILTKTEGEVLRKLNAAGVSRVPTLVCDGDVHDQATITADWWERIQARAIPPHRSTSVPSSSLGSKKRKRPRTKPAKARAKSLPDGILRQHRHYRVVVEEVCMPLKKSQYGRQLVGVIHDCAATHPETRLLHCDVSGGNILIYPKILRVLGGQIPTVVWTGVLTDWELSISSDSCEMASKTTLANRMGTYQFMSVNLLTRITSPVEISDELESFFHVLVYYAVRYLRSNCPDISFWIEDYFHRYAGPERMLTCGQKSYTVEVAGWLRIRSPLSALVFRSPMDDVLSDILHSLWAHYKIMEYDAAQAFPPPPRPNTPPQPLSLLDELIYIAKYGKYAIGSDPEQVEKWEAQSQVCLVDEGPTPKERKLAKQVADHKFMLDRLARALRDPRWRCNDRIPTSHDWKPSSTDANANGDASARSPKRQRMSGCERNVSLPARLHPSTSRARPGARTHPLRARR</sequence>
<evidence type="ECO:0000313" key="3">
    <source>
        <dbReference type="EMBL" id="TBU56971.1"/>
    </source>
</evidence>
<dbReference type="Proteomes" id="UP000292082">
    <property type="component" value="Unassembled WGS sequence"/>
</dbReference>
<evidence type="ECO:0000259" key="2">
    <source>
        <dbReference type="Pfam" id="PF17667"/>
    </source>
</evidence>
<dbReference type="InterPro" id="IPR011009">
    <property type="entry name" value="Kinase-like_dom_sf"/>
</dbReference>
<feature type="compositionally biased region" description="Basic and acidic residues" evidence="1">
    <location>
        <begin position="722"/>
        <end position="733"/>
    </location>
</feature>
<feature type="region of interest" description="Disordered" evidence="1">
    <location>
        <begin position="383"/>
        <end position="412"/>
    </location>
</feature>
<dbReference type="PANTHER" id="PTHR38248">
    <property type="entry name" value="FUNK1 6"/>
    <property type="match status" value="1"/>
</dbReference>
<protein>
    <recommendedName>
        <fullName evidence="2">Fungal-type protein kinase domain-containing protein</fullName>
    </recommendedName>
</protein>
<dbReference type="PANTHER" id="PTHR38248:SF2">
    <property type="entry name" value="FUNK1 11"/>
    <property type="match status" value="1"/>
</dbReference>
<dbReference type="SUPFAM" id="SSF56112">
    <property type="entry name" value="Protein kinase-like (PK-like)"/>
    <property type="match status" value="1"/>
</dbReference>
<feature type="region of interest" description="Disordered" evidence="1">
    <location>
        <begin position="722"/>
        <end position="788"/>
    </location>
</feature>
<evidence type="ECO:0000256" key="1">
    <source>
        <dbReference type="SAM" id="MobiDB-lite"/>
    </source>
</evidence>
<feature type="domain" description="Fungal-type protein kinase" evidence="2">
    <location>
        <begin position="141"/>
        <end position="550"/>
    </location>
</feature>
<proteinExistence type="predicted"/>
<evidence type="ECO:0000313" key="4">
    <source>
        <dbReference type="Proteomes" id="UP000292082"/>
    </source>
</evidence>
<keyword evidence="4" id="KW-1185">Reference proteome</keyword>
<name>A0A4Q9NGH8_9APHY</name>
<feature type="compositionally biased region" description="Basic residues" evidence="1">
    <location>
        <begin position="395"/>
        <end position="410"/>
    </location>
</feature>